<dbReference type="InterPro" id="IPR022398">
    <property type="entry name" value="Peptidase_S8_His-AS"/>
</dbReference>
<dbReference type="InterPro" id="IPR036852">
    <property type="entry name" value="Peptidase_S8/S53_dom_sf"/>
</dbReference>
<keyword evidence="7" id="KW-0812">Transmembrane</keyword>
<feature type="active site" description="Charge relay system" evidence="4">
    <location>
        <position position="241"/>
    </location>
</feature>
<evidence type="ECO:0000259" key="9">
    <source>
        <dbReference type="Pfam" id="PF00082"/>
    </source>
</evidence>
<feature type="region of interest" description="Disordered" evidence="6">
    <location>
        <begin position="606"/>
        <end position="637"/>
    </location>
</feature>
<accession>A0ABX6N9C1</accession>
<organism evidence="10 11">
    <name type="scientific">Limnobacter profundi</name>
    <dbReference type="NCBI Taxonomy" id="2732163"/>
    <lineage>
        <taxon>Bacteria</taxon>
        <taxon>Pseudomonadati</taxon>
        <taxon>Pseudomonadota</taxon>
        <taxon>Betaproteobacteria</taxon>
        <taxon>Burkholderiales</taxon>
        <taxon>Burkholderiaceae</taxon>
        <taxon>Limnobacter</taxon>
    </lineage>
</organism>
<evidence type="ECO:0000256" key="6">
    <source>
        <dbReference type="SAM" id="MobiDB-lite"/>
    </source>
</evidence>
<feature type="active site" description="Charge relay system" evidence="4">
    <location>
        <position position="430"/>
    </location>
</feature>
<dbReference type="InterPro" id="IPR034176">
    <property type="entry name" value="Peptidases_S8_13"/>
</dbReference>
<keyword evidence="7" id="KW-0472">Membrane</keyword>
<dbReference type="Proteomes" id="UP000501130">
    <property type="component" value="Chromosome"/>
</dbReference>
<keyword evidence="8" id="KW-0732">Signal</keyword>
<sequence length="666" mass="67015">MAAAFSRAIAVALWALPSIGLAQASNVVTTTATPTPMRWVINMGNQTQGTAPAGMLQTLQNTLGVPVSMVRPLLQPNSYLVEMQSLPVLGSLQTPQAIRAALQALPGVRFASPDIQLQRTAVPAPNDGAYAVNQASYMHTGAYASLRMQDVWEQTRGSSNVVIAVLDSGVLFENPELKGRLLPGYDFVSRVTPPTGTQENGTVVDSGSNDGDGRDPDPSDPGDAPPSGFNCPDGSTTSSWHGTTVASVAAAQSNNGQFLAGMDWNAKVLPVRVSGRCGIATSSDIVDAFYWATGSGRVDPTIGVNPNPANVINLSFATDTPLFGGGCAANDMVALAIADARARNVSVVISAGNNSGGDVQYPANCAGTIAAGAAEQDGQLANYSAKGAGTGFVTLHAPGNSNGLYVGASNTGGSTPNANGSTAFLFAGTSFSAPMVAGAISLLKAVRPSLTPSQIDTLLRNSARPYPANASNSTNLVGARLDCTPTSCGVGLLNVLGAVQAARALSNPLPVANVQQSAVVASNGPFELDAALSTNSAGGGANLTFSWQQVFGNPVALAGTSTSALQVQSGMAGNIAEFALTVTDTATNRSNTSVVRLANVSVNERTFTPSSAGGGGSSSGGSGTGTSAPTPVATSSGGGGGGVLGLAGMLGMLMLLGVWRQRLGVA</sequence>
<dbReference type="PRINTS" id="PR00723">
    <property type="entry name" value="SUBTILISIN"/>
</dbReference>
<dbReference type="Gene3D" id="2.60.40.10">
    <property type="entry name" value="Immunoglobulins"/>
    <property type="match status" value="1"/>
</dbReference>
<evidence type="ECO:0000256" key="8">
    <source>
        <dbReference type="SAM" id="SignalP"/>
    </source>
</evidence>
<keyword evidence="11" id="KW-1185">Reference proteome</keyword>
<evidence type="ECO:0000256" key="4">
    <source>
        <dbReference type="PROSITE-ProRule" id="PRU01240"/>
    </source>
</evidence>
<evidence type="ECO:0000313" key="11">
    <source>
        <dbReference type="Proteomes" id="UP000501130"/>
    </source>
</evidence>
<dbReference type="InterPro" id="IPR013783">
    <property type="entry name" value="Ig-like_fold"/>
</dbReference>
<dbReference type="Gene3D" id="3.40.50.200">
    <property type="entry name" value="Peptidase S8/S53 domain"/>
    <property type="match status" value="1"/>
</dbReference>
<dbReference type="PROSITE" id="PS51892">
    <property type="entry name" value="SUBTILASE"/>
    <property type="match status" value="1"/>
</dbReference>
<dbReference type="InterPro" id="IPR023828">
    <property type="entry name" value="Peptidase_S8_Ser-AS"/>
</dbReference>
<dbReference type="RefSeq" id="WP_171100945.1">
    <property type="nucleotide sequence ID" value="NZ_CP053084.1"/>
</dbReference>
<dbReference type="PROSITE" id="PS00137">
    <property type="entry name" value="SUBTILASE_HIS"/>
    <property type="match status" value="1"/>
</dbReference>
<name>A0ABX6N9C1_9BURK</name>
<protein>
    <submittedName>
        <fullName evidence="10">S8 family peptidase</fullName>
    </submittedName>
</protein>
<gene>
    <name evidence="10" type="ORF">HKT17_14195</name>
</gene>
<feature type="compositionally biased region" description="Polar residues" evidence="6">
    <location>
        <begin position="192"/>
        <end position="203"/>
    </location>
</feature>
<keyword evidence="3 4" id="KW-0720">Serine protease</keyword>
<evidence type="ECO:0000256" key="2">
    <source>
        <dbReference type="ARBA" id="ARBA00022801"/>
    </source>
</evidence>
<dbReference type="CDD" id="cd07496">
    <property type="entry name" value="Peptidases_S8_13"/>
    <property type="match status" value="1"/>
</dbReference>
<keyword evidence="7" id="KW-1133">Transmembrane helix</keyword>
<feature type="active site" description="Charge relay system" evidence="4">
    <location>
        <position position="167"/>
    </location>
</feature>
<keyword evidence="2 4" id="KW-0378">Hydrolase</keyword>
<feature type="region of interest" description="Disordered" evidence="6">
    <location>
        <begin position="190"/>
        <end position="238"/>
    </location>
</feature>
<evidence type="ECO:0000256" key="5">
    <source>
        <dbReference type="RuleBase" id="RU003355"/>
    </source>
</evidence>
<dbReference type="InterPro" id="IPR015500">
    <property type="entry name" value="Peptidase_S8_subtilisin-rel"/>
</dbReference>
<comment type="similarity">
    <text evidence="4 5">Belongs to the peptidase S8 family.</text>
</comment>
<dbReference type="SUPFAM" id="SSF52743">
    <property type="entry name" value="Subtilisin-like"/>
    <property type="match status" value="1"/>
</dbReference>
<feature type="transmembrane region" description="Helical" evidence="7">
    <location>
        <begin position="639"/>
        <end position="659"/>
    </location>
</feature>
<dbReference type="EMBL" id="CP053084">
    <property type="protein sequence ID" value="QJR30768.1"/>
    <property type="molecule type" value="Genomic_DNA"/>
</dbReference>
<dbReference type="Pfam" id="PF00082">
    <property type="entry name" value="Peptidase_S8"/>
    <property type="match status" value="1"/>
</dbReference>
<evidence type="ECO:0000313" key="10">
    <source>
        <dbReference type="EMBL" id="QJR30768.1"/>
    </source>
</evidence>
<feature type="signal peptide" evidence="8">
    <location>
        <begin position="1"/>
        <end position="24"/>
    </location>
</feature>
<dbReference type="PROSITE" id="PS00138">
    <property type="entry name" value="SUBTILASE_SER"/>
    <property type="match status" value="1"/>
</dbReference>
<feature type="compositionally biased region" description="Gly residues" evidence="6">
    <location>
        <begin position="612"/>
        <end position="624"/>
    </location>
</feature>
<dbReference type="InterPro" id="IPR023827">
    <property type="entry name" value="Peptidase_S8_Asp-AS"/>
</dbReference>
<evidence type="ECO:0000256" key="1">
    <source>
        <dbReference type="ARBA" id="ARBA00022670"/>
    </source>
</evidence>
<evidence type="ECO:0000256" key="7">
    <source>
        <dbReference type="SAM" id="Phobius"/>
    </source>
</evidence>
<dbReference type="PANTHER" id="PTHR42884">
    <property type="entry name" value="PROPROTEIN CONVERTASE SUBTILISIN/KEXIN-RELATED"/>
    <property type="match status" value="1"/>
</dbReference>
<dbReference type="InterPro" id="IPR000209">
    <property type="entry name" value="Peptidase_S8/S53_dom"/>
</dbReference>
<proteinExistence type="inferred from homology"/>
<feature type="chain" id="PRO_5046877258" evidence="8">
    <location>
        <begin position="25"/>
        <end position="666"/>
    </location>
</feature>
<dbReference type="PROSITE" id="PS00136">
    <property type="entry name" value="SUBTILASE_ASP"/>
    <property type="match status" value="1"/>
</dbReference>
<feature type="domain" description="Peptidase S8/S53" evidence="9">
    <location>
        <begin position="159"/>
        <end position="466"/>
    </location>
</feature>
<keyword evidence="1 4" id="KW-0645">Protease</keyword>
<reference evidence="10 11" key="1">
    <citation type="submission" date="2020-05" db="EMBL/GenBank/DDBJ databases">
        <title>Compete genome of Limnobacter sp. SAORIC-580.</title>
        <authorList>
            <person name="Song J."/>
            <person name="Cho J.-C."/>
        </authorList>
    </citation>
    <scope>NUCLEOTIDE SEQUENCE [LARGE SCALE GENOMIC DNA]</scope>
    <source>
        <strain evidence="10 11">SAORIC-580</strain>
    </source>
</reference>
<dbReference type="PANTHER" id="PTHR42884:SF14">
    <property type="entry name" value="NEUROENDOCRINE CONVERTASE 1"/>
    <property type="match status" value="1"/>
</dbReference>
<evidence type="ECO:0000256" key="3">
    <source>
        <dbReference type="ARBA" id="ARBA00022825"/>
    </source>
</evidence>